<dbReference type="EMBL" id="LR901631">
    <property type="protein sequence ID" value="CAD7249040.1"/>
    <property type="molecule type" value="Genomic_DNA"/>
</dbReference>
<evidence type="ECO:0000256" key="1">
    <source>
        <dbReference type="SAM" id="MobiDB-lite"/>
    </source>
</evidence>
<name>A0A7R8XEE8_9CRUS</name>
<feature type="transmembrane region" description="Helical" evidence="2">
    <location>
        <begin position="21"/>
        <end position="41"/>
    </location>
</feature>
<keyword evidence="2" id="KW-1133">Transmembrane helix</keyword>
<evidence type="ECO:0000313" key="4">
    <source>
        <dbReference type="Proteomes" id="UP000677054"/>
    </source>
</evidence>
<feature type="transmembrane region" description="Helical" evidence="2">
    <location>
        <begin position="47"/>
        <end position="68"/>
    </location>
</feature>
<evidence type="ECO:0000313" key="3">
    <source>
        <dbReference type="EMBL" id="CAD7249040.1"/>
    </source>
</evidence>
<keyword evidence="2" id="KW-0472">Membrane</keyword>
<organism evidence="3">
    <name type="scientific">Darwinula stevensoni</name>
    <dbReference type="NCBI Taxonomy" id="69355"/>
    <lineage>
        <taxon>Eukaryota</taxon>
        <taxon>Metazoa</taxon>
        <taxon>Ecdysozoa</taxon>
        <taxon>Arthropoda</taxon>
        <taxon>Crustacea</taxon>
        <taxon>Oligostraca</taxon>
        <taxon>Ostracoda</taxon>
        <taxon>Podocopa</taxon>
        <taxon>Podocopida</taxon>
        <taxon>Darwinulocopina</taxon>
        <taxon>Darwinuloidea</taxon>
        <taxon>Darwinulidae</taxon>
        <taxon>Darwinula</taxon>
    </lineage>
</organism>
<keyword evidence="2" id="KW-0812">Transmembrane</keyword>
<dbReference type="Proteomes" id="UP000677054">
    <property type="component" value="Unassembled WGS sequence"/>
</dbReference>
<feature type="compositionally biased region" description="Basic and acidic residues" evidence="1">
    <location>
        <begin position="225"/>
        <end position="236"/>
    </location>
</feature>
<protein>
    <submittedName>
        <fullName evidence="3">Uncharacterized protein</fullName>
    </submittedName>
</protein>
<keyword evidence="4" id="KW-1185">Reference proteome</keyword>
<dbReference type="EMBL" id="CAJPEV010002114">
    <property type="protein sequence ID" value="CAG0895712.1"/>
    <property type="molecule type" value="Genomic_DNA"/>
</dbReference>
<sequence>MEAADREAWKTFSERRSLWSRVAVGIWLCGIASMCACYALELSVLGHVLLALVVTAPFTTLHIPYLIFNFDRRYRKSRCIAAGLSPDVYMLPNVPYVLVPETPAAYRTWYVTTPQIATLARGNYVRGRVHQDALPSILGKSWYLKSIRPSPREGVPPFVVKKVSSLAWRDMPCGDIVNVVLTNRPVPGESLRSAENGSRPGHVIPSVSSRVQASPEFDPPPSYEDVVKLSLHEPER</sequence>
<dbReference type="AlphaFoldDB" id="A0A7R8XEE8"/>
<reference evidence="3" key="1">
    <citation type="submission" date="2020-11" db="EMBL/GenBank/DDBJ databases">
        <authorList>
            <person name="Tran Van P."/>
        </authorList>
    </citation>
    <scope>NUCLEOTIDE SEQUENCE</scope>
</reference>
<feature type="region of interest" description="Disordered" evidence="1">
    <location>
        <begin position="189"/>
        <end position="236"/>
    </location>
</feature>
<evidence type="ECO:0000256" key="2">
    <source>
        <dbReference type="SAM" id="Phobius"/>
    </source>
</evidence>
<proteinExistence type="predicted"/>
<gene>
    <name evidence="3" type="ORF">DSTB1V02_LOCUS8841</name>
</gene>
<accession>A0A7R8XEE8</accession>